<dbReference type="EMBL" id="JACHBR010000001">
    <property type="protein sequence ID" value="MBB5624975.1"/>
    <property type="molecule type" value="Genomic_DNA"/>
</dbReference>
<dbReference type="PANTHER" id="PTHR35526:SF3">
    <property type="entry name" value="ANTI-SIGMA-F FACTOR RSBW"/>
    <property type="match status" value="1"/>
</dbReference>
<organism evidence="3 4">
    <name type="scientific">Sphaerisporangium krabiense</name>
    <dbReference type="NCBI Taxonomy" id="763782"/>
    <lineage>
        <taxon>Bacteria</taxon>
        <taxon>Bacillati</taxon>
        <taxon>Actinomycetota</taxon>
        <taxon>Actinomycetes</taxon>
        <taxon>Streptosporangiales</taxon>
        <taxon>Streptosporangiaceae</taxon>
        <taxon>Sphaerisporangium</taxon>
    </lineage>
</organism>
<dbReference type="PANTHER" id="PTHR35526">
    <property type="entry name" value="ANTI-SIGMA-F FACTOR RSBW-RELATED"/>
    <property type="match status" value="1"/>
</dbReference>
<evidence type="ECO:0000313" key="4">
    <source>
        <dbReference type="Proteomes" id="UP000588112"/>
    </source>
</evidence>
<proteinExistence type="predicted"/>
<accession>A0A7W8Z0L9</accession>
<dbReference type="InterPro" id="IPR050267">
    <property type="entry name" value="Anti-sigma-factor_SerPK"/>
</dbReference>
<sequence length="161" mass="17652">MAIQMAMSGHGIEQDGDIPLLGQKWIPADEKCVASARRFVRDIALDWKAADEVPAVAELLTSEIVTNALVHGMTTLPVSCTVRVAVRRDGPLMAVEVYDSCVTIPRMRPAESMGTSGRGLAIVQALACEWGWRLHPRGKTVWFHLTAWPRSEPSVPLKLLP</sequence>
<dbReference type="InterPro" id="IPR003594">
    <property type="entry name" value="HATPase_dom"/>
</dbReference>
<evidence type="ECO:0000259" key="2">
    <source>
        <dbReference type="Pfam" id="PF13581"/>
    </source>
</evidence>
<dbReference type="Pfam" id="PF13581">
    <property type="entry name" value="HATPase_c_2"/>
    <property type="match status" value="1"/>
</dbReference>
<dbReference type="Gene3D" id="3.30.565.10">
    <property type="entry name" value="Histidine kinase-like ATPase, C-terminal domain"/>
    <property type="match status" value="1"/>
</dbReference>
<keyword evidence="4" id="KW-1185">Reference proteome</keyword>
<reference evidence="3 4" key="1">
    <citation type="submission" date="2020-08" db="EMBL/GenBank/DDBJ databases">
        <title>Sequencing the genomes of 1000 actinobacteria strains.</title>
        <authorList>
            <person name="Klenk H.-P."/>
        </authorList>
    </citation>
    <scope>NUCLEOTIDE SEQUENCE [LARGE SCALE GENOMIC DNA]</scope>
    <source>
        <strain evidence="3 4">DSM 45790</strain>
    </source>
</reference>
<dbReference type="GO" id="GO:0004674">
    <property type="term" value="F:protein serine/threonine kinase activity"/>
    <property type="evidence" value="ECO:0007669"/>
    <property type="project" value="UniProtKB-KW"/>
</dbReference>
<dbReference type="SUPFAM" id="SSF55874">
    <property type="entry name" value="ATPase domain of HSP90 chaperone/DNA topoisomerase II/histidine kinase"/>
    <property type="match status" value="1"/>
</dbReference>
<keyword evidence="1" id="KW-0723">Serine/threonine-protein kinase</keyword>
<dbReference type="AlphaFoldDB" id="A0A7W8Z0L9"/>
<evidence type="ECO:0000313" key="3">
    <source>
        <dbReference type="EMBL" id="MBB5624975.1"/>
    </source>
</evidence>
<gene>
    <name evidence="3" type="ORF">BJ981_000674</name>
</gene>
<keyword evidence="1" id="KW-0808">Transferase</keyword>
<evidence type="ECO:0000256" key="1">
    <source>
        <dbReference type="ARBA" id="ARBA00022527"/>
    </source>
</evidence>
<dbReference type="InterPro" id="IPR036890">
    <property type="entry name" value="HATPase_C_sf"/>
</dbReference>
<dbReference type="Proteomes" id="UP000588112">
    <property type="component" value="Unassembled WGS sequence"/>
</dbReference>
<name>A0A7W8Z0L9_9ACTN</name>
<protein>
    <submittedName>
        <fullName evidence="3">Anti-sigma regulatory factor (Ser/Thr protein kinase)</fullName>
    </submittedName>
</protein>
<feature type="domain" description="Histidine kinase/HSP90-like ATPase" evidence="2">
    <location>
        <begin position="26"/>
        <end position="143"/>
    </location>
</feature>
<dbReference type="RefSeq" id="WP_204070731.1">
    <property type="nucleotide sequence ID" value="NZ_BOOS01000073.1"/>
</dbReference>
<dbReference type="CDD" id="cd16936">
    <property type="entry name" value="HATPase_RsbW-like"/>
    <property type="match status" value="1"/>
</dbReference>
<comment type="caution">
    <text evidence="3">The sequence shown here is derived from an EMBL/GenBank/DDBJ whole genome shotgun (WGS) entry which is preliminary data.</text>
</comment>
<keyword evidence="1" id="KW-0418">Kinase</keyword>